<evidence type="ECO:0000256" key="3">
    <source>
        <dbReference type="ARBA" id="ARBA00022679"/>
    </source>
</evidence>
<name>A0ABY4W2Y6_9PROT</name>
<keyword evidence="6" id="KW-1185">Reference proteome</keyword>
<dbReference type="Proteomes" id="UP001056291">
    <property type="component" value="Chromosome"/>
</dbReference>
<dbReference type="InterPro" id="IPR015422">
    <property type="entry name" value="PyrdxlP-dep_Trfase_small"/>
</dbReference>
<dbReference type="EMBL" id="CP098747">
    <property type="protein sequence ID" value="USG61560.1"/>
    <property type="molecule type" value="Genomic_DNA"/>
</dbReference>
<keyword evidence="3" id="KW-0808">Transferase</keyword>
<gene>
    <name evidence="5" type="ORF">NBZ79_01035</name>
</gene>
<dbReference type="InterPro" id="IPR050881">
    <property type="entry name" value="LL-DAP_aminotransferase"/>
</dbReference>
<dbReference type="Gene3D" id="3.90.1150.10">
    <property type="entry name" value="Aspartate Aminotransferase, domain 1"/>
    <property type="match status" value="1"/>
</dbReference>
<dbReference type="PANTHER" id="PTHR42832:SF3">
    <property type="entry name" value="L-GLUTAMINE--4-(METHYLSULFANYL)-2-OXOBUTANOATE AMINOTRANSFERASE"/>
    <property type="match status" value="1"/>
</dbReference>
<evidence type="ECO:0000313" key="6">
    <source>
        <dbReference type="Proteomes" id="UP001056291"/>
    </source>
</evidence>
<evidence type="ECO:0000313" key="5">
    <source>
        <dbReference type="EMBL" id="USG61560.1"/>
    </source>
</evidence>
<reference evidence="5" key="1">
    <citation type="submission" date="2022-06" db="EMBL/GenBank/DDBJ databases">
        <title>Sneathiella actinostolidae sp. nov., isolated from a sea anemonein the Western Pacific Ocean.</title>
        <authorList>
            <person name="Wei M.J."/>
        </authorList>
    </citation>
    <scope>NUCLEOTIDE SEQUENCE</scope>
    <source>
        <strain evidence="5">PHK-P5</strain>
    </source>
</reference>
<comment type="cofactor">
    <cofactor evidence="1">
        <name>pyridoxal 5'-phosphate</name>
        <dbReference type="ChEBI" id="CHEBI:597326"/>
    </cofactor>
</comment>
<dbReference type="InterPro" id="IPR004839">
    <property type="entry name" value="Aminotransferase_I/II_large"/>
</dbReference>
<dbReference type="InterPro" id="IPR015421">
    <property type="entry name" value="PyrdxlP-dep_Trfase_major"/>
</dbReference>
<dbReference type="RefSeq" id="WP_251934656.1">
    <property type="nucleotide sequence ID" value="NZ_CP098747.1"/>
</dbReference>
<dbReference type="GO" id="GO:0008483">
    <property type="term" value="F:transaminase activity"/>
    <property type="evidence" value="ECO:0007669"/>
    <property type="project" value="UniProtKB-KW"/>
</dbReference>
<keyword evidence="2 5" id="KW-0032">Aminotransferase</keyword>
<evidence type="ECO:0000256" key="1">
    <source>
        <dbReference type="ARBA" id="ARBA00001933"/>
    </source>
</evidence>
<organism evidence="5 6">
    <name type="scientific">Sneathiella marina</name>
    <dbReference type="NCBI Taxonomy" id="2950108"/>
    <lineage>
        <taxon>Bacteria</taxon>
        <taxon>Pseudomonadati</taxon>
        <taxon>Pseudomonadota</taxon>
        <taxon>Alphaproteobacteria</taxon>
        <taxon>Sneathiellales</taxon>
        <taxon>Sneathiellaceae</taxon>
        <taxon>Sneathiella</taxon>
    </lineage>
</organism>
<dbReference type="InterPro" id="IPR015424">
    <property type="entry name" value="PyrdxlP-dep_Trfase"/>
</dbReference>
<sequence>MLNSDLSQLRGSPFEALRALLGPLSAAPNLAPQTLTIGEPQHTPPQLMIDALRANEHLYGKYPPVGGSADLRSAITNWLDRRYHLPAGMIEADRHIAPVNGTKEALYMIAQVITERAGHNQAKPAILLPTPYYHVYHAAAVMAGADAVFMPATKQSGFFPDLDALDPDLLDRTTAFYLCSPANPQGTCASKDYLRRVLGLARKHDFMLVMDECYTEIYDQEPPAGILEICREDGGSLDHVLSFHSLSKRSSAAGLRSGFCVGQEDIIRNFLNLRNFAGAASPLPVCAAAAALWNDDAHVAENRALYRQKFDIAERLLAGRFDFYRPQAGFFLWLNVGNGVEATKRLWTEAALRVLPGAFLSVTDEQGVNPGDEYIRVALVGSADATEEALSRLVNSL</sequence>
<accession>A0ABY4W2Y6</accession>
<dbReference type="Pfam" id="PF00155">
    <property type="entry name" value="Aminotran_1_2"/>
    <property type="match status" value="1"/>
</dbReference>
<dbReference type="CDD" id="cd00609">
    <property type="entry name" value="AAT_like"/>
    <property type="match status" value="1"/>
</dbReference>
<dbReference type="PANTHER" id="PTHR42832">
    <property type="entry name" value="AMINO ACID AMINOTRANSFERASE"/>
    <property type="match status" value="1"/>
</dbReference>
<protein>
    <submittedName>
        <fullName evidence="5">Aminotransferase class I/II-fold pyridoxal phosphate-dependent enzyme</fullName>
    </submittedName>
</protein>
<feature type="domain" description="Aminotransferase class I/classII large" evidence="4">
    <location>
        <begin position="35"/>
        <end position="393"/>
    </location>
</feature>
<evidence type="ECO:0000259" key="4">
    <source>
        <dbReference type="Pfam" id="PF00155"/>
    </source>
</evidence>
<dbReference type="Gene3D" id="3.40.640.10">
    <property type="entry name" value="Type I PLP-dependent aspartate aminotransferase-like (Major domain)"/>
    <property type="match status" value="1"/>
</dbReference>
<proteinExistence type="predicted"/>
<dbReference type="SUPFAM" id="SSF53383">
    <property type="entry name" value="PLP-dependent transferases"/>
    <property type="match status" value="1"/>
</dbReference>
<evidence type="ECO:0000256" key="2">
    <source>
        <dbReference type="ARBA" id="ARBA00022576"/>
    </source>
</evidence>